<dbReference type="RefSeq" id="WP_355668080.1">
    <property type="nucleotide sequence ID" value="NZ_JBEXRX010000202.1"/>
</dbReference>
<evidence type="ECO:0000313" key="2">
    <source>
        <dbReference type="EMBL" id="MEU0156576.1"/>
    </source>
</evidence>
<comment type="caution">
    <text evidence="2">The sequence shown here is derived from an EMBL/GenBank/DDBJ whole genome shotgun (WGS) entry which is preliminary data.</text>
</comment>
<dbReference type="EMBL" id="JBEXRX010000202">
    <property type="protein sequence ID" value="MEU0156576.1"/>
    <property type="molecule type" value="Genomic_DNA"/>
</dbReference>
<protein>
    <recommendedName>
        <fullName evidence="4">Leucine rich repeat variant</fullName>
    </recommendedName>
</protein>
<evidence type="ECO:0000256" key="1">
    <source>
        <dbReference type="SAM" id="MobiDB-lite"/>
    </source>
</evidence>
<evidence type="ECO:0000313" key="3">
    <source>
        <dbReference type="Proteomes" id="UP001550348"/>
    </source>
</evidence>
<feature type="region of interest" description="Disordered" evidence="1">
    <location>
        <begin position="1"/>
        <end position="20"/>
    </location>
</feature>
<gene>
    <name evidence="2" type="ORF">ABZ071_32795</name>
</gene>
<keyword evidence="3" id="KW-1185">Reference proteome</keyword>
<dbReference type="InterPro" id="IPR011989">
    <property type="entry name" value="ARM-like"/>
</dbReference>
<dbReference type="Gene3D" id="1.25.10.10">
    <property type="entry name" value="Leucine-rich Repeat Variant"/>
    <property type="match status" value="2"/>
</dbReference>
<evidence type="ECO:0008006" key="4">
    <source>
        <dbReference type="Google" id="ProtNLM"/>
    </source>
</evidence>
<reference evidence="2 3" key="1">
    <citation type="submission" date="2024-06" db="EMBL/GenBank/DDBJ databases">
        <title>The Natural Products Discovery Center: Release of the First 8490 Sequenced Strains for Exploring Actinobacteria Biosynthetic Diversity.</title>
        <authorList>
            <person name="Kalkreuter E."/>
            <person name="Kautsar S.A."/>
            <person name="Yang D."/>
            <person name="Bader C.D."/>
            <person name="Teijaro C.N."/>
            <person name="Fluegel L."/>
            <person name="Davis C.M."/>
            <person name="Simpson J.R."/>
            <person name="Lauterbach L."/>
            <person name="Steele A.D."/>
            <person name="Gui C."/>
            <person name="Meng S."/>
            <person name="Li G."/>
            <person name="Viehrig K."/>
            <person name="Ye F."/>
            <person name="Su P."/>
            <person name="Kiefer A.F."/>
            <person name="Nichols A."/>
            <person name="Cepeda A.J."/>
            <person name="Yan W."/>
            <person name="Fan B."/>
            <person name="Jiang Y."/>
            <person name="Adhikari A."/>
            <person name="Zheng C.-J."/>
            <person name="Schuster L."/>
            <person name="Cowan T.M."/>
            <person name="Smanski M.J."/>
            <person name="Chevrette M.G."/>
            <person name="De Carvalho L.P.S."/>
            <person name="Shen B."/>
        </authorList>
    </citation>
    <scope>NUCLEOTIDE SEQUENCE [LARGE SCALE GENOMIC DNA]</scope>
    <source>
        <strain evidence="2 3">NPDC006286</strain>
    </source>
</reference>
<organism evidence="2 3">
    <name type="scientific">Micromonospora fulviviridis</name>
    <dbReference type="NCBI Taxonomy" id="47860"/>
    <lineage>
        <taxon>Bacteria</taxon>
        <taxon>Bacillati</taxon>
        <taxon>Actinomycetota</taxon>
        <taxon>Actinomycetes</taxon>
        <taxon>Micromonosporales</taxon>
        <taxon>Micromonosporaceae</taxon>
        <taxon>Micromonospora</taxon>
    </lineage>
</organism>
<proteinExistence type="predicted"/>
<sequence length="535" mass="59067">MDLGAQRTDLPMSGCRDDGRRRKVQPMIGDAWLDRCSSPSALLRGLARNPTAPIDVLLRLVETWPEQVCEGLRRRRELPPPVRDAMLHHPSPRIRAALATHPQVHPLARAKLLVDPEWRVRMRAFGRPGQEPLSDDVLVGLLTELDGPPSDMPFSREELIGELFEATRYDRRLFRLAAAHPRPGVRRFAASSLYWLDDRSRQALLEDEAPEVRAAAAASVAHRQQVMEPADLPDEHCHAFWYVLQRPLSRVLIDQVLASGDTAARRVMGENPTVPPDAVETLLRHPDPSVRRGVTGRLDLTGDQLVRLVADPAVEVRTAISTHPGLTEQQRAGIDIDLTTVPGDGHYGSADVRCRWIPYPDDGAPELADALRWARSVNPLLRRRAARNAELPADVVAILADDPDLGVRVLLAQHHPAAPPALLLRCYLEYHCCGRDRLSELPQFPIEGLARFADDADPAVRRLVALDPHANPELVDRLSTDPDTTVRQAMASNPRLPAPRITALLNDPELAEAAAANPALTADQMQQILDGLTAG</sequence>
<accession>A0ABV2VUW4</accession>
<name>A0ABV2VUW4_9ACTN</name>
<dbReference type="InterPro" id="IPR016024">
    <property type="entry name" value="ARM-type_fold"/>
</dbReference>
<dbReference type="SUPFAM" id="SSF48371">
    <property type="entry name" value="ARM repeat"/>
    <property type="match status" value="1"/>
</dbReference>
<dbReference type="Proteomes" id="UP001550348">
    <property type="component" value="Unassembled WGS sequence"/>
</dbReference>